<comment type="subunit">
    <text evidence="4 13">Monomer.</text>
</comment>
<dbReference type="Gene3D" id="3.40.50.1260">
    <property type="entry name" value="Phosphoglycerate kinase, N-terminal domain"/>
    <property type="match status" value="2"/>
</dbReference>
<comment type="similarity">
    <text evidence="3 13 16">Belongs to the phosphoglycerate kinase family.</text>
</comment>
<dbReference type="Proteomes" id="UP000019438">
    <property type="component" value="Chromosome"/>
</dbReference>
<dbReference type="GO" id="GO:0005829">
    <property type="term" value="C:cytosol"/>
    <property type="evidence" value="ECO:0007669"/>
    <property type="project" value="TreeGrafter"/>
</dbReference>
<dbReference type="GO" id="GO:0006094">
    <property type="term" value="P:gluconeogenesis"/>
    <property type="evidence" value="ECO:0007669"/>
    <property type="project" value="TreeGrafter"/>
</dbReference>
<dbReference type="Pfam" id="PF00162">
    <property type="entry name" value="PGK"/>
    <property type="match status" value="1"/>
</dbReference>
<keyword evidence="7 13" id="KW-0963">Cytoplasm</keyword>
<evidence type="ECO:0000256" key="13">
    <source>
        <dbReference type="HAMAP-Rule" id="MF_00145"/>
    </source>
</evidence>
<feature type="binding site" evidence="13">
    <location>
        <position position="175"/>
    </location>
    <ligand>
        <name>substrate</name>
    </ligand>
</feature>
<evidence type="ECO:0000256" key="16">
    <source>
        <dbReference type="RuleBase" id="RU000532"/>
    </source>
</evidence>
<evidence type="ECO:0000256" key="9">
    <source>
        <dbReference type="ARBA" id="ARBA00022741"/>
    </source>
</evidence>
<feature type="binding site" evidence="14">
    <location>
        <position position="142"/>
    </location>
    <ligand>
        <name>(2R)-3-phosphoglycerate</name>
        <dbReference type="ChEBI" id="CHEBI:58272"/>
    </ligand>
</feature>
<evidence type="ECO:0000256" key="6">
    <source>
        <dbReference type="ARBA" id="ARBA00016471"/>
    </source>
</evidence>
<feature type="binding site" evidence="13 15">
    <location>
        <position position="347"/>
    </location>
    <ligand>
        <name>ATP</name>
        <dbReference type="ChEBI" id="CHEBI:30616"/>
    </ligand>
</feature>
<feature type="binding site" evidence="13 14">
    <location>
        <begin position="45"/>
        <end position="47"/>
    </location>
    <ligand>
        <name>substrate</name>
    </ligand>
</feature>
<evidence type="ECO:0000256" key="14">
    <source>
        <dbReference type="PIRSR" id="PIRSR000724-1"/>
    </source>
</evidence>
<evidence type="ECO:0000256" key="8">
    <source>
        <dbReference type="ARBA" id="ARBA00022679"/>
    </source>
</evidence>
<organism evidence="17 18">
    <name type="scientific">Granulibacter bethesdensis</name>
    <dbReference type="NCBI Taxonomy" id="364410"/>
    <lineage>
        <taxon>Bacteria</taxon>
        <taxon>Pseudomonadati</taxon>
        <taxon>Pseudomonadota</taxon>
        <taxon>Alphaproteobacteria</taxon>
        <taxon>Acetobacterales</taxon>
        <taxon>Acetobacteraceae</taxon>
        <taxon>Granulibacter</taxon>
    </lineage>
</organism>
<evidence type="ECO:0000313" key="18">
    <source>
        <dbReference type="Proteomes" id="UP000019438"/>
    </source>
</evidence>
<evidence type="ECO:0000313" key="17">
    <source>
        <dbReference type="EMBL" id="AHJ62073.1"/>
    </source>
</evidence>
<dbReference type="PRINTS" id="PR00477">
    <property type="entry name" value="PHGLYCKINASE"/>
</dbReference>
<dbReference type="InterPro" id="IPR015824">
    <property type="entry name" value="Phosphoglycerate_kinase_N"/>
</dbReference>
<comment type="caution">
    <text evidence="13">Lacks conserved residue(s) required for the propagation of feature annotation.</text>
</comment>
<feature type="binding site" evidence="14">
    <location>
        <position position="175"/>
    </location>
    <ligand>
        <name>(2R)-3-phosphoglycerate</name>
        <dbReference type="ChEBI" id="CHEBI:58272"/>
    </ligand>
</feature>
<dbReference type="PANTHER" id="PTHR11406:SF23">
    <property type="entry name" value="PHOSPHOGLYCERATE KINASE 1, CHLOROPLASTIC-RELATED"/>
    <property type="match status" value="1"/>
</dbReference>
<dbReference type="GO" id="GO:0006096">
    <property type="term" value="P:glycolytic process"/>
    <property type="evidence" value="ECO:0007669"/>
    <property type="project" value="UniProtKB-UniRule"/>
</dbReference>
<gene>
    <name evidence="13" type="primary">pgk</name>
    <name evidence="17" type="ORF">GbCGDNIH3_0312</name>
</gene>
<dbReference type="InterPro" id="IPR015911">
    <property type="entry name" value="Phosphoglycerate_kinase_CS"/>
</dbReference>
<feature type="binding site" evidence="13 15">
    <location>
        <position position="225"/>
    </location>
    <ligand>
        <name>ATP</name>
        <dbReference type="ChEBI" id="CHEBI:30616"/>
    </ligand>
</feature>
<keyword evidence="10 13" id="KW-0418">Kinase</keyword>
<keyword evidence="12 13" id="KW-0324">Glycolysis</keyword>
<evidence type="ECO:0000256" key="7">
    <source>
        <dbReference type="ARBA" id="ARBA00022490"/>
    </source>
</evidence>
<keyword evidence="8 13" id="KW-0808">Transferase</keyword>
<feature type="binding site" evidence="14">
    <location>
        <position position="60"/>
    </location>
    <ligand>
        <name>(2R)-3-phosphoglycerate</name>
        <dbReference type="ChEBI" id="CHEBI:58272"/>
    </ligand>
</feature>
<comment type="subcellular location">
    <subcellularLocation>
        <location evidence="13">Cytoplasm</location>
    </subcellularLocation>
</comment>
<dbReference type="PANTHER" id="PTHR11406">
    <property type="entry name" value="PHOSPHOGLYCERATE KINASE"/>
    <property type="match status" value="1"/>
</dbReference>
<feature type="binding site" evidence="13 15">
    <location>
        <begin position="377"/>
        <end position="380"/>
    </location>
    <ligand>
        <name>ATP</name>
        <dbReference type="ChEBI" id="CHEBI:30616"/>
    </ligand>
</feature>
<accession>A0AAN0RC40</accession>
<evidence type="ECO:0000256" key="11">
    <source>
        <dbReference type="ARBA" id="ARBA00022840"/>
    </source>
</evidence>
<dbReference type="EMBL" id="CP003181">
    <property type="protein sequence ID" value="AHJ62073.1"/>
    <property type="molecule type" value="Genomic_DNA"/>
</dbReference>
<dbReference type="InterPro" id="IPR036043">
    <property type="entry name" value="Phosphoglycerate_kinase_sf"/>
</dbReference>
<dbReference type="FunFam" id="3.40.50.1260:FF:000006">
    <property type="entry name" value="Phosphoglycerate kinase"/>
    <property type="match status" value="1"/>
</dbReference>
<dbReference type="CDD" id="cd00318">
    <property type="entry name" value="Phosphoglycerate_kinase"/>
    <property type="match status" value="1"/>
</dbReference>
<dbReference type="KEGG" id="gbc:GbCGDNIH3_0312"/>
<dbReference type="GO" id="GO:0004618">
    <property type="term" value="F:phosphoglycerate kinase activity"/>
    <property type="evidence" value="ECO:0007669"/>
    <property type="project" value="UniProtKB-UniRule"/>
</dbReference>
<dbReference type="HAMAP" id="MF_00145">
    <property type="entry name" value="Phosphoglyc_kinase"/>
    <property type="match status" value="1"/>
</dbReference>
<comment type="pathway">
    <text evidence="2 13">Carbohydrate degradation; glycolysis; pyruvate from D-glyceraldehyde 3-phosphate: step 2/5.</text>
</comment>
<dbReference type="InterPro" id="IPR001576">
    <property type="entry name" value="Phosphoglycerate_kinase"/>
</dbReference>
<dbReference type="PROSITE" id="PS00111">
    <property type="entry name" value="PGLYCERATE_KINASE"/>
    <property type="match status" value="1"/>
</dbReference>
<reference evidence="18" key="1">
    <citation type="submission" date="2012-06" db="EMBL/GenBank/DDBJ databases">
        <title>Genome analysis of multiple Granulibacter bethesdensis isolates demonstrates substantial genome diversity.</title>
        <authorList>
            <person name="Greenberg D.E."/>
            <person name="Porcella S.F."/>
            <person name="Zarember K."/>
            <person name="Zelazny A.M."/>
            <person name="Bruno D."/>
            <person name="Martens C."/>
            <person name="Barbian K.D."/>
            <person name="Jaske E."/>
            <person name="Holland S.M."/>
        </authorList>
    </citation>
    <scope>NUCLEOTIDE SEQUENCE [LARGE SCALE GENOMIC DNA]</scope>
    <source>
        <strain evidence="18">CGDNIH3</strain>
    </source>
</reference>
<feature type="binding site" evidence="13">
    <location>
        <position position="60"/>
    </location>
    <ligand>
        <name>substrate</name>
    </ligand>
</feature>
<evidence type="ECO:0000256" key="5">
    <source>
        <dbReference type="ARBA" id="ARBA00013061"/>
    </source>
</evidence>
<dbReference type="EC" id="2.7.2.3" evidence="5 13"/>
<evidence type="ECO:0000256" key="1">
    <source>
        <dbReference type="ARBA" id="ARBA00000642"/>
    </source>
</evidence>
<dbReference type="GO" id="GO:0043531">
    <property type="term" value="F:ADP binding"/>
    <property type="evidence" value="ECO:0007669"/>
    <property type="project" value="TreeGrafter"/>
</dbReference>
<dbReference type="PIRSF" id="PIRSF000724">
    <property type="entry name" value="Pgk"/>
    <property type="match status" value="1"/>
</dbReference>
<evidence type="ECO:0000256" key="10">
    <source>
        <dbReference type="ARBA" id="ARBA00022777"/>
    </source>
</evidence>
<evidence type="ECO:0000256" key="12">
    <source>
        <dbReference type="ARBA" id="ARBA00023152"/>
    </source>
</evidence>
<keyword evidence="9 13" id="KW-0547">Nucleotide-binding</keyword>
<sequence length="420" mass="44712">MGLLQPHVRYRRAVRQPVRERSYTMSFRTLDGLDVRGRRVLVRLDLNVPMRDGRVSDLTRIERQAPTVRELAEGGARVIVMSHFDRPKGKRVQEMSLRPIAEALGAALGQPVAFVDDCIGGTVEEAVAGMKGGDVLVLENTRFHAAEEKNDPEFSRLLASLAEVYVNDAFSAAHRAHASTHGVTAHLPAYAGRLMQREVEALELALGSPTRPVAAIVGGAKVSTKLDLLGNLSTKVDVLVIGGAMANTFLAAQGIKVGKSLQEAEMHDTARAILETAKKAGCEILLPVDAVTATEFRADPPTRTVSINEIPDDAMILDVGPETVRLLTERLSGVKTLVWNGPLGAFEISPFDKATVALAQSVAGLTETAGLVSVAGGGDTVAALKHAGVVERLTYVSAAGGAFLEWMEGKELPGVAVLRA</sequence>
<evidence type="ECO:0000256" key="2">
    <source>
        <dbReference type="ARBA" id="ARBA00004838"/>
    </source>
</evidence>
<dbReference type="SUPFAM" id="SSF53748">
    <property type="entry name" value="Phosphoglycerate kinase"/>
    <property type="match status" value="1"/>
</dbReference>
<evidence type="ECO:0000256" key="4">
    <source>
        <dbReference type="ARBA" id="ARBA00011245"/>
    </source>
</evidence>
<feature type="binding site" evidence="13">
    <location>
        <position position="142"/>
    </location>
    <ligand>
        <name>substrate</name>
    </ligand>
</feature>
<evidence type="ECO:0000256" key="3">
    <source>
        <dbReference type="ARBA" id="ARBA00008982"/>
    </source>
</evidence>
<dbReference type="GO" id="GO:0005524">
    <property type="term" value="F:ATP binding"/>
    <property type="evidence" value="ECO:0007669"/>
    <property type="project" value="UniProtKB-KW"/>
</dbReference>
<protein>
    <recommendedName>
        <fullName evidence="6 13">Phosphoglycerate kinase</fullName>
        <ecNumber evidence="5 13">2.7.2.3</ecNumber>
    </recommendedName>
</protein>
<comment type="catalytic activity">
    <reaction evidence="1 13 16">
        <text>(2R)-3-phosphoglycerate + ATP = (2R)-3-phospho-glyceroyl phosphate + ADP</text>
        <dbReference type="Rhea" id="RHEA:14801"/>
        <dbReference type="ChEBI" id="CHEBI:30616"/>
        <dbReference type="ChEBI" id="CHEBI:57604"/>
        <dbReference type="ChEBI" id="CHEBI:58272"/>
        <dbReference type="ChEBI" id="CHEBI:456216"/>
        <dbReference type="EC" id="2.7.2.3"/>
    </reaction>
</comment>
<evidence type="ECO:0000256" key="15">
    <source>
        <dbReference type="PIRSR" id="PIRSR000724-2"/>
    </source>
</evidence>
<keyword evidence="11 13" id="KW-0067">ATP-binding</keyword>
<proteinExistence type="inferred from homology"/>
<dbReference type="FunFam" id="3.40.50.1260:FF:000031">
    <property type="entry name" value="Phosphoglycerate kinase 1"/>
    <property type="match status" value="1"/>
</dbReference>
<dbReference type="AlphaFoldDB" id="A0AAN0RC40"/>
<feature type="binding site" evidence="13 14">
    <location>
        <begin position="83"/>
        <end position="86"/>
    </location>
    <ligand>
        <name>substrate</name>
    </ligand>
</feature>
<name>A0AAN0RC40_9PROT</name>